<proteinExistence type="predicted"/>
<gene>
    <name evidence="2" type="ORF">AV530_010492</name>
</gene>
<evidence type="ECO:0000256" key="1">
    <source>
        <dbReference type="SAM" id="MobiDB-lite"/>
    </source>
</evidence>
<name>A0A1V4KGV4_PATFA</name>
<evidence type="ECO:0000313" key="2">
    <source>
        <dbReference type="EMBL" id="OPJ83067.1"/>
    </source>
</evidence>
<sequence length="125" mass="13923">MRDSRERVKGRWRGRPAVGSEHVQIAPASIPRASVSGTLHLPPPPAAGHPWTPEDCVVGVLAVGRTHLVQKLPESETARTCWRQPSQPADAVNQELSKKWESSRIPSRKRLPAEVCAEEWLRQNL</sequence>
<feature type="region of interest" description="Disordered" evidence="1">
    <location>
        <begin position="1"/>
        <end position="28"/>
    </location>
</feature>
<keyword evidence="3" id="KW-1185">Reference proteome</keyword>
<reference evidence="2 3" key="1">
    <citation type="submission" date="2016-02" db="EMBL/GenBank/DDBJ databases">
        <title>Band-tailed pigeon sequencing and assembly.</title>
        <authorList>
            <person name="Soares A.E."/>
            <person name="Novak B.J."/>
            <person name="Rice E.S."/>
            <person name="O'Connell B."/>
            <person name="Chang D."/>
            <person name="Weber S."/>
            <person name="Shapiro B."/>
        </authorList>
    </citation>
    <scope>NUCLEOTIDE SEQUENCE [LARGE SCALE GENOMIC DNA]</scope>
    <source>
        <strain evidence="2">BTP2013</strain>
        <tissue evidence="2">Blood</tissue>
    </source>
</reference>
<comment type="caution">
    <text evidence="2">The sequence shown here is derived from an EMBL/GenBank/DDBJ whole genome shotgun (WGS) entry which is preliminary data.</text>
</comment>
<dbReference type="EMBL" id="LSYS01003385">
    <property type="protein sequence ID" value="OPJ83067.1"/>
    <property type="molecule type" value="Genomic_DNA"/>
</dbReference>
<organism evidence="2 3">
    <name type="scientific">Patagioenas fasciata monilis</name>
    <dbReference type="NCBI Taxonomy" id="372326"/>
    <lineage>
        <taxon>Eukaryota</taxon>
        <taxon>Metazoa</taxon>
        <taxon>Chordata</taxon>
        <taxon>Craniata</taxon>
        <taxon>Vertebrata</taxon>
        <taxon>Euteleostomi</taxon>
        <taxon>Archelosauria</taxon>
        <taxon>Archosauria</taxon>
        <taxon>Dinosauria</taxon>
        <taxon>Saurischia</taxon>
        <taxon>Theropoda</taxon>
        <taxon>Coelurosauria</taxon>
        <taxon>Aves</taxon>
        <taxon>Neognathae</taxon>
        <taxon>Neoaves</taxon>
        <taxon>Columbimorphae</taxon>
        <taxon>Columbiformes</taxon>
        <taxon>Columbidae</taxon>
        <taxon>Patagioenas</taxon>
    </lineage>
</organism>
<protein>
    <submittedName>
        <fullName evidence="2">Uncharacterized protein</fullName>
    </submittedName>
</protein>
<feature type="region of interest" description="Disordered" evidence="1">
    <location>
        <begin position="79"/>
        <end position="98"/>
    </location>
</feature>
<evidence type="ECO:0000313" key="3">
    <source>
        <dbReference type="Proteomes" id="UP000190648"/>
    </source>
</evidence>
<dbReference type="AlphaFoldDB" id="A0A1V4KGV4"/>
<accession>A0A1V4KGV4</accession>
<dbReference type="Proteomes" id="UP000190648">
    <property type="component" value="Unassembled WGS sequence"/>
</dbReference>